<sequence>MLGTMAGGAADCLYWERVLSKHCRNKERMSVAAASKLLSNMLYNYKGMGISLGSVIAGYDKMGPGLYYIDNEGTRLTGDYFSTGSGSPHAYAILDRGYKFDMNTDEAIELGRRAIYHATYRDPASGGMNNLYHITKDGWEFVGAVDVTDLHDKLLFHRVQYFTGQLFLFHSLLHDFLFRERLMKRAFQTSLFIHNPDVVIHLGDVLDFGFFEADKDFELDVAYARDIFQVNPATTVFKVVAGNHDIGFHHRLHPYTYFRFWHAFMDHPDSPAVKIWAYGGLLFVFVNSMGLHGDDCVFCQHTEYYLHQVEQRLKCLRGDLSLDDCKTEMGQSSADDPVMDKTSEPILPGTYSRPILLQHFPLYRPDETVCEGGHPDSMPSAYRNEPFAPKNDCLTDSTSKRLLQAIQPRLVLDGHSHYGCQRRHEIPGSNGKLLAEEWTVPAFTWYDSARPGFLLVSPIPIVC</sequence>
<dbReference type="GO" id="GO:0005634">
    <property type="term" value="C:nucleus"/>
    <property type="evidence" value="ECO:0007669"/>
    <property type="project" value="UniProtKB-SubCell"/>
</dbReference>
<keyword evidence="16" id="KW-0464">Manganese</keyword>
<comment type="subcellular location">
    <subcellularLocation>
        <location evidence="4">Membrane</location>
        <topology evidence="4">Multi-pass membrane protein</topology>
    </subcellularLocation>
    <subcellularLocation>
        <location evidence="3">Nucleus</location>
    </subcellularLocation>
</comment>
<dbReference type="GO" id="GO:0051603">
    <property type="term" value="P:proteolysis involved in protein catabolic process"/>
    <property type="evidence" value="ECO:0007669"/>
    <property type="project" value="InterPro"/>
</dbReference>
<gene>
    <name evidence="18" type="ORF">SSLN_LOCUS11059</name>
</gene>
<dbReference type="GO" id="GO:0005839">
    <property type="term" value="C:proteasome core complex"/>
    <property type="evidence" value="ECO:0007669"/>
    <property type="project" value="InterPro"/>
</dbReference>
<keyword evidence="10" id="KW-0888">Threonine protease</keyword>
<dbReference type="GO" id="GO:0046872">
    <property type="term" value="F:metal ion binding"/>
    <property type="evidence" value="ECO:0007669"/>
    <property type="project" value="UniProtKB-KW"/>
</dbReference>
<evidence type="ECO:0000256" key="7">
    <source>
        <dbReference type="ARBA" id="ARBA00022490"/>
    </source>
</evidence>
<dbReference type="PANTHER" id="PTHR13315:SF0">
    <property type="entry name" value="METALLOPHOSPHOESTERASE 1"/>
    <property type="match status" value="1"/>
</dbReference>
<evidence type="ECO:0000256" key="8">
    <source>
        <dbReference type="ARBA" id="ARBA00022670"/>
    </source>
</evidence>
<dbReference type="PRINTS" id="PR00141">
    <property type="entry name" value="PROTEASOME"/>
</dbReference>
<dbReference type="InterPro" id="IPR004843">
    <property type="entry name" value="Calcineurin-like_PHP"/>
</dbReference>
<keyword evidence="15" id="KW-0472">Membrane</keyword>
<reference evidence="18 19" key="2">
    <citation type="submission" date="2018-11" db="EMBL/GenBank/DDBJ databases">
        <authorList>
            <consortium name="Pathogen Informatics"/>
        </authorList>
    </citation>
    <scope>NUCLEOTIDE SEQUENCE [LARGE SCALE GENOMIC DNA]</scope>
    <source>
        <strain evidence="18 19">NST_G2</strain>
    </source>
</reference>
<dbReference type="InterPro" id="IPR023333">
    <property type="entry name" value="Proteasome_suB-type"/>
</dbReference>
<dbReference type="GO" id="GO:0006506">
    <property type="term" value="P:GPI anchor biosynthetic process"/>
    <property type="evidence" value="ECO:0007669"/>
    <property type="project" value="InterPro"/>
</dbReference>
<keyword evidence="9" id="KW-0812">Transmembrane</keyword>
<evidence type="ECO:0000313" key="18">
    <source>
        <dbReference type="EMBL" id="VDL97444.1"/>
    </source>
</evidence>
<keyword evidence="7" id="KW-0963">Cytoplasm</keyword>
<evidence type="ECO:0000256" key="15">
    <source>
        <dbReference type="ARBA" id="ARBA00023136"/>
    </source>
</evidence>
<dbReference type="GO" id="GO:0016020">
    <property type="term" value="C:membrane"/>
    <property type="evidence" value="ECO:0007669"/>
    <property type="project" value="UniProtKB-SubCell"/>
</dbReference>
<keyword evidence="13" id="KW-0647">Proteasome</keyword>
<evidence type="ECO:0000256" key="1">
    <source>
        <dbReference type="ARBA" id="ARBA00001198"/>
    </source>
</evidence>
<dbReference type="InterPro" id="IPR033308">
    <property type="entry name" value="PGAP5/Cdc1/Ted1"/>
</dbReference>
<accession>A0A183T3L1</accession>
<dbReference type="Gene3D" id="3.60.21.10">
    <property type="match status" value="1"/>
</dbReference>
<evidence type="ECO:0000256" key="3">
    <source>
        <dbReference type="ARBA" id="ARBA00004123"/>
    </source>
</evidence>
<proteinExistence type="inferred from homology"/>
<evidence type="ECO:0000256" key="13">
    <source>
        <dbReference type="ARBA" id="ARBA00022942"/>
    </source>
</evidence>
<dbReference type="EMBL" id="UYSU01036265">
    <property type="protein sequence ID" value="VDL97444.1"/>
    <property type="molecule type" value="Genomic_DNA"/>
</dbReference>
<dbReference type="InterPro" id="IPR000243">
    <property type="entry name" value="Pept_T1A_subB"/>
</dbReference>
<dbReference type="OrthoDB" id="37597at2759"/>
<dbReference type="WBParaSite" id="SSLN_0001148401-mRNA-1">
    <property type="protein sequence ID" value="SSLN_0001148401-mRNA-1"/>
    <property type="gene ID" value="SSLN_0001148401"/>
</dbReference>
<evidence type="ECO:0000313" key="20">
    <source>
        <dbReference type="WBParaSite" id="SSLN_0001148401-mRNA-1"/>
    </source>
</evidence>
<evidence type="ECO:0000313" key="19">
    <source>
        <dbReference type="Proteomes" id="UP000275846"/>
    </source>
</evidence>
<evidence type="ECO:0000256" key="6">
    <source>
        <dbReference type="ARBA" id="ARBA00012039"/>
    </source>
</evidence>
<dbReference type="Proteomes" id="UP000275846">
    <property type="component" value="Unassembled WGS sequence"/>
</dbReference>
<dbReference type="STRING" id="70667.A0A183T3L1"/>
<dbReference type="InterPro" id="IPR029055">
    <property type="entry name" value="Ntn_hydrolases_N"/>
</dbReference>
<comment type="catalytic activity">
    <reaction evidence="1">
        <text>Cleavage of peptide bonds with very broad specificity.</text>
        <dbReference type="EC" id="3.4.25.1"/>
    </reaction>
</comment>
<dbReference type="SUPFAM" id="SSF56235">
    <property type="entry name" value="N-terminal nucleophile aminohydrolases (Ntn hydrolases)"/>
    <property type="match status" value="1"/>
</dbReference>
<evidence type="ECO:0000256" key="5">
    <source>
        <dbReference type="ARBA" id="ARBA00008895"/>
    </source>
</evidence>
<dbReference type="GO" id="GO:0004298">
    <property type="term" value="F:threonine-type endopeptidase activity"/>
    <property type="evidence" value="ECO:0007669"/>
    <property type="project" value="UniProtKB-KW"/>
</dbReference>
<evidence type="ECO:0000256" key="4">
    <source>
        <dbReference type="ARBA" id="ARBA00004141"/>
    </source>
</evidence>
<dbReference type="AlphaFoldDB" id="A0A183T3L1"/>
<evidence type="ECO:0000256" key="10">
    <source>
        <dbReference type="ARBA" id="ARBA00022698"/>
    </source>
</evidence>
<evidence type="ECO:0000256" key="11">
    <source>
        <dbReference type="ARBA" id="ARBA00022723"/>
    </source>
</evidence>
<evidence type="ECO:0000256" key="2">
    <source>
        <dbReference type="ARBA" id="ARBA00001936"/>
    </source>
</evidence>
<evidence type="ECO:0000256" key="14">
    <source>
        <dbReference type="ARBA" id="ARBA00022989"/>
    </source>
</evidence>
<keyword evidence="12" id="KW-0378">Hydrolase</keyword>
<dbReference type="Pfam" id="PF00149">
    <property type="entry name" value="Metallophos"/>
    <property type="match status" value="1"/>
</dbReference>
<evidence type="ECO:0000256" key="16">
    <source>
        <dbReference type="ARBA" id="ARBA00023211"/>
    </source>
</evidence>
<comment type="cofactor">
    <cofactor evidence="2">
        <name>Mn(2+)</name>
        <dbReference type="ChEBI" id="CHEBI:29035"/>
    </cofactor>
</comment>
<dbReference type="SUPFAM" id="SSF56300">
    <property type="entry name" value="Metallo-dependent phosphatases"/>
    <property type="match status" value="1"/>
</dbReference>
<dbReference type="InterPro" id="IPR001353">
    <property type="entry name" value="Proteasome_sua/b"/>
</dbReference>
<evidence type="ECO:0000259" key="17">
    <source>
        <dbReference type="Pfam" id="PF00149"/>
    </source>
</evidence>
<dbReference type="InterPro" id="IPR029052">
    <property type="entry name" value="Metallo-depent_PP-like"/>
</dbReference>
<dbReference type="Gene3D" id="3.60.20.10">
    <property type="entry name" value="Glutamine Phosphoribosylpyrophosphate, subunit 1, domain 1"/>
    <property type="match status" value="1"/>
</dbReference>
<name>A0A183T3L1_SCHSO</name>
<dbReference type="Pfam" id="PF00227">
    <property type="entry name" value="Proteasome"/>
    <property type="match status" value="1"/>
</dbReference>
<keyword evidence="8" id="KW-0645">Protease</keyword>
<reference evidence="20" key="1">
    <citation type="submission" date="2016-06" db="UniProtKB">
        <authorList>
            <consortium name="WormBaseParasite"/>
        </authorList>
    </citation>
    <scope>IDENTIFICATION</scope>
</reference>
<evidence type="ECO:0000256" key="9">
    <source>
        <dbReference type="ARBA" id="ARBA00022692"/>
    </source>
</evidence>
<comment type="similarity">
    <text evidence="5">Belongs to the metallophosphoesterase superfamily. MPPE1 family.</text>
</comment>
<feature type="domain" description="Calcineurin-like phosphoesterase" evidence="17">
    <location>
        <begin position="184"/>
        <end position="418"/>
    </location>
</feature>
<keyword evidence="19" id="KW-1185">Reference proteome</keyword>
<keyword evidence="14" id="KW-1133">Transmembrane helix</keyword>
<dbReference type="EC" id="3.4.25.1" evidence="6"/>
<dbReference type="PROSITE" id="PS51476">
    <property type="entry name" value="PROTEASOME_BETA_2"/>
    <property type="match status" value="1"/>
</dbReference>
<evidence type="ECO:0000256" key="12">
    <source>
        <dbReference type="ARBA" id="ARBA00022801"/>
    </source>
</evidence>
<dbReference type="PANTHER" id="PTHR13315">
    <property type="entry name" value="METALLO PHOSPHOESTERASE RELATED"/>
    <property type="match status" value="1"/>
</dbReference>
<organism evidence="20">
    <name type="scientific">Schistocephalus solidus</name>
    <name type="common">Tapeworm</name>
    <dbReference type="NCBI Taxonomy" id="70667"/>
    <lineage>
        <taxon>Eukaryota</taxon>
        <taxon>Metazoa</taxon>
        <taxon>Spiralia</taxon>
        <taxon>Lophotrochozoa</taxon>
        <taxon>Platyhelminthes</taxon>
        <taxon>Cestoda</taxon>
        <taxon>Eucestoda</taxon>
        <taxon>Diphyllobothriidea</taxon>
        <taxon>Diphyllobothriidae</taxon>
        <taxon>Schistocephalus</taxon>
    </lineage>
</organism>
<protein>
    <recommendedName>
        <fullName evidence="6">proteasome endopeptidase complex</fullName>
        <ecNumber evidence="6">3.4.25.1</ecNumber>
    </recommendedName>
</protein>
<keyword evidence="11" id="KW-0479">Metal-binding</keyword>